<reference evidence="1" key="1">
    <citation type="submission" date="2022-04" db="EMBL/GenBank/DDBJ databases">
        <title>Chromosome-scale genome assembly of Holotrichia oblita Faldermann.</title>
        <authorList>
            <person name="Rongchong L."/>
        </authorList>
    </citation>
    <scope>NUCLEOTIDE SEQUENCE</scope>
    <source>
        <strain evidence="1">81SQS9</strain>
    </source>
</reference>
<dbReference type="Proteomes" id="UP001056778">
    <property type="component" value="Chromosome 7"/>
</dbReference>
<organism evidence="1 2">
    <name type="scientific">Holotrichia oblita</name>
    <name type="common">Chafer beetle</name>
    <dbReference type="NCBI Taxonomy" id="644536"/>
    <lineage>
        <taxon>Eukaryota</taxon>
        <taxon>Metazoa</taxon>
        <taxon>Ecdysozoa</taxon>
        <taxon>Arthropoda</taxon>
        <taxon>Hexapoda</taxon>
        <taxon>Insecta</taxon>
        <taxon>Pterygota</taxon>
        <taxon>Neoptera</taxon>
        <taxon>Endopterygota</taxon>
        <taxon>Coleoptera</taxon>
        <taxon>Polyphaga</taxon>
        <taxon>Scarabaeiformia</taxon>
        <taxon>Scarabaeidae</taxon>
        <taxon>Melolonthinae</taxon>
        <taxon>Holotrichia</taxon>
    </lineage>
</organism>
<protein>
    <submittedName>
        <fullName evidence="1">Alpha-glucosidase</fullName>
    </submittedName>
</protein>
<sequence>MENSEDHVTFVERHRRIEQEEEAQEENKPRLTRWQRFYKSRITLLAIITICFTIIVPILLFYFVITRADRTVIPHTCAINPEFRIPCGDGNFTETECRTKRYCCFDFTDEYCYHFLPSKYAYVPGNDNTYYTTNRTEDVFLNTANKRLRLAIQYVNDDKLKIILHYQNYENINRPDSANYDVNLYEDELGFDIIRKETGDVLLTTGLGPLMSSKNYTEWSFYMGETLFGLDELYFSSNETYSKVIYKNRNDHTTIPAFMSYNNGSYHGIVFDIAGPVEFLVLPSRLVSVRVLSDEAISFTMAIGPTPKDVQQQLYDFDLPPRWMLQPHICRNGSGDINSIIEEYRGFSLNNSDVRYATDCLHQNLYYLLYSMNETEREALDSTLDLLTENSRFIMTLYPQVPIENVTRIYTTAEESDLLYTMGIGNETKIHEGVHLGQSVAFLDYAGKTDSIDMWFEEMFNQFNLTDFNITGFSLRDNWPDDEAFIMERVEDLPYLNGVRFGIIIKFKISFAETFLSAMSHAIAWNATTSTQDPHFRRHNNYANGQIEMLKRNLEDVLLLTTSSYTSSTNGAFAQIQNMNTSWVNLRKTIKTGLSHSLFANPFIFIPVCGSTSGYIPDIQDILCSRWYITAATFPIFTISSDLPRRDLTALPTGHNRNIALNALAIRDMLMPYFYTVLSRKEILTRPMFYDFYEDEYTHTLEDQYMLGDAFLVAQPLLRDMFIINVYLPPEAGGFYEFFGGEYFGEELGNVSLSVVVESDWLVFMREGKIVPLQNNNTYTLAIALSPGEMEATGTLFFNTATLQMAANNSTLLLSNLNEVREDILCSNDNSEIPRVVSGARIYGLSQPFFEVSTFDSVDLCSTNDDEVEIDYFISQEL</sequence>
<accession>A0ACB9SRA9</accession>
<comment type="caution">
    <text evidence="1">The sequence shown here is derived from an EMBL/GenBank/DDBJ whole genome shotgun (WGS) entry which is preliminary data.</text>
</comment>
<name>A0ACB9SRA9_HOLOL</name>
<keyword evidence="2" id="KW-1185">Reference proteome</keyword>
<gene>
    <name evidence="1" type="ORF">MML48_7g00004481</name>
</gene>
<proteinExistence type="predicted"/>
<dbReference type="EMBL" id="CM043021">
    <property type="protein sequence ID" value="KAI4457658.1"/>
    <property type="molecule type" value="Genomic_DNA"/>
</dbReference>
<evidence type="ECO:0000313" key="2">
    <source>
        <dbReference type="Proteomes" id="UP001056778"/>
    </source>
</evidence>
<evidence type="ECO:0000313" key="1">
    <source>
        <dbReference type="EMBL" id="KAI4457658.1"/>
    </source>
</evidence>